<reference evidence="2" key="3">
    <citation type="submission" date="2015-04" db="UniProtKB">
        <authorList>
            <consortium name="EnsemblPlants"/>
        </authorList>
    </citation>
    <scope>IDENTIFICATION</scope>
</reference>
<evidence type="ECO:0000313" key="2">
    <source>
        <dbReference type="EnsemblPlants" id="LPERR02G12660.1"/>
    </source>
</evidence>
<reference evidence="3" key="2">
    <citation type="submission" date="2013-12" db="EMBL/GenBank/DDBJ databases">
        <authorList>
            <person name="Yu Y."/>
            <person name="Lee S."/>
            <person name="de Baynast K."/>
            <person name="Wissotski M."/>
            <person name="Liu L."/>
            <person name="Talag J."/>
            <person name="Goicoechea J."/>
            <person name="Angelova A."/>
            <person name="Jetty R."/>
            <person name="Kudrna D."/>
            <person name="Golser W."/>
            <person name="Rivera L."/>
            <person name="Zhang J."/>
            <person name="Wing R."/>
        </authorList>
    </citation>
    <scope>NUCLEOTIDE SEQUENCE</scope>
</reference>
<evidence type="ECO:0000256" key="1">
    <source>
        <dbReference type="SAM" id="MobiDB-lite"/>
    </source>
</evidence>
<sequence length="93" mass="9947">MVSRMELGSAASAGGRSWESESRIRGGTGVRALMEEGIPATTPLMVKGNLATAAMLEEGIPTTAAYPLPFFVVSNHFSHCTEQLQKQASHEQQ</sequence>
<organism evidence="2 3">
    <name type="scientific">Leersia perrieri</name>
    <dbReference type="NCBI Taxonomy" id="77586"/>
    <lineage>
        <taxon>Eukaryota</taxon>
        <taxon>Viridiplantae</taxon>
        <taxon>Streptophyta</taxon>
        <taxon>Embryophyta</taxon>
        <taxon>Tracheophyta</taxon>
        <taxon>Spermatophyta</taxon>
        <taxon>Magnoliopsida</taxon>
        <taxon>Liliopsida</taxon>
        <taxon>Poales</taxon>
        <taxon>Poaceae</taxon>
        <taxon>BOP clade</taxon>
        <taxon>Oryzoideae</taxon>
        <taxon>Oryzeae</taxon>
        <taxon>Oryzinae</taxon>
        <taxon>Leersia</taxon>
    </lineage>
</organism>
<protein>
    <submittedName>
        <fullName evidence="2">Uncharacterized protein</fullName>
    </submittedName>
</protein>
<dbReference type="HOGENOM" id="CLU_2402842_0_0_1"/>
<accession>A0A0D9VFP7</accession>
<dbReference type="Gramene" id="LPERR02G12660.1">
    <property type="protein sequence ID" value="LPERR02G12660.1"/>
    <property type="gene ID" value="LPERR02G12660"/>
</dbReference>
<dbReference type="AlphaFoldDB" id="A0A0D9VFP7"/>
<reference evidence="2 3" key="1">
    <citation type="submission" date="2012-08" db="EMBL/GenBank/DDBJ databases">
        <title>Oryza genome evolution.</title>
        <authorList>
            <person name="Wing R.A."/>
        </authorList>
    </citation>
    <scope>NUCLEOTIDE SEQUENCE</scope>
</reference>
<name>A0A0D9VFP7_9ORYZ</name>
<dbReference type="Proteomes" id="UP000032180">
    <property type="component" value="Chromosome 2"/>
</dbReference>
<evidence type="ECO:0000313" key="3">
    <source>
        <dbReference type="Proteomes" id="UP000032180"/>
    </source>
</evidence>
<feature type="region of interest" description="Disordered" evidence="1">
    <location>
        <begin position="1"/>
        <end position="25"/>
    </location>
</feature>
<proteinExistence type="predicted"/>
<dbReference type="EnsemblPlants" id="LPERR02G12660.1">
    <property type="protein sequence ID" value="LPERR02G12660.1"/>
    <property type="gene ID" value="LPERR02G12660"/>
</dbReference>
<keyword evidence="3" id="KW-1185">Reference proteome</keyword>